<dbReference type="EMBL" id="JACHIP010000005">
    <property type="protein sequence ID" value="MBB5059215.1"/>
    <property type="molecule type" value="Genomic_DNA"/>
</dbReference>
<feature type="domain" description="Histidine kinase/HSP90-like ATPase" evidence="4">
    <location>
        <begin position="594"/>
        <end position="675"/>
    </location>
</feature>
<gene>
    <name evidence="6" type="ORF">HDF16_003938</name>
</gene>
<evidence type="ECO:0000313" key="6">
    <source>
        <dbReference type="EMBL" id="MBB5059215.1"/>
    </source>
</evidence>
<dbReference type="InterPro" id="IPR036890">
    <property type="entry name" value="HATPase_C_sf"/>
</dbReference>
<dbReference type="CDD" id="cd16917">
    <property type="entry name" value="HATPase_UhpB-NarQ-NarX-like"/>
    <property type="match status" value="1"/>
</dbReference>
<sequence length="707" mass="76807">MSKSKLKVVLSIVVLAIAAAAWAGYRSLMRPSIAGFSNQADAWTPYGGAWQLSDGIMRNNSDERGAKLLGGSKYWKDYSVESDVALLGSYGDTGLIVRARDPEQGVDSYSGFFAGLRTLDNTLLLGRSDFGWEEYKATPIPGNIEVRRFYHLKVVVVGCSIGVMVNLPGGGVVREGVELTNCNRTGEVGVKSYQTPAMWKNFRVQPATMDDLNALMGGTALGSHRAGTLYGVAQHANDIGPIQQEALNHRLEGVTVPVAELKLLSPTTATQASIRGVVRLLSPMVYVEDATGGIAVESHDAPALAIGDEVQITGSISRSAGLLVMREGHVKILWSNNPASPPMITADEAATGDEDGRLVVLQGTLMRTLETSGQEGVLELEARGEVFRVIVEANNYERELSKLRPGSELQLTGVIRSDPGFAGDSAFALLLSPSQGALRVTHEAPWWTRRHIVYVTILVLVLAVGGVMIYNEIKHRYLLHVLEERELLAHDLHDTVSQSFAGIGFQLRAVEDTLGSGKSPQLQLGRAQTMVRESHEELRRSITTLRSEVASLSNLAAALKACAERLVEGGSLTIECVSEGEPRRLPLRVADCFFRIGQESISNAVLHAEASSLSIRLRYEARHLTLLIVDNGRWLSEKKESTGNGLFGMSKRAEMIGAHLQVSSDGHGTSVRLETELVRLPHLLNGSGVHGFWLYLKDSIRKGERHD</sequence>
<dbReference type="GO" id="GO:0046983">
    <property type="term" value="F:protein dimerization activity"/>
    <property type="evidence" value="ECO:0007669"/>
    <property type="project" value="InterPro"/>
</dbReference>
<keyword evidence="3" id="KW-0902">Two-component regulatory system</keyword>
<feature type="domain" description="Signal transduction histidine kinase subgroup 3 dimerisation and phosphoacceptor" evidence="5">
    <location>
        <begin position="484"/>
        <end position="548"/>
    </location>
</feature>
<dbReference type="GO" id="GO:0000155">
    <property type="term" value="F:phosphorelay sensor kinase activity"/>
    <property type="evidence" value="ECO:0007669"/>
    <property type="project" value="InterPro"/>
</dbReference>
<dbReference type="Gene3D" id="1.20.5.1930">
    <property type="match status" value="1"/>
</dbReference>
<evidence type="ECO:0000256" key="1">
    <source>
        <dbReference type="ARBA" id="ARBA00022679"/>
    </source>
</evidence>
<dbReference type="Pfam" id="PF02518">
    <property type="entry name" value="HATPase_c"/>
    <property type="match status" value="1"/>
</dbReference>
<dbReference type="InterPro" id="IPR050482">
    <property type="entry name" value="Sensor_HK_TwoCompSys"/>
</dbReference>
<evidence type="ECO:0000313" key="7">
    <source>
        <dbReference type="Proteomes" id="UP000540989"/>
    </source>
</evidence>
<evidence type="ECO:0000259" key="4">
    <source>
        <dbReference type="Pfam" id="PF02518"/>
    </source>
</evidence>
<dbReference type="AlphaFoldDB" id="A0A7W7ZFY8"/>
<dbReference type="Gene3D" id="3.30.565.10">
    <property type="entry name" value="Histidine kinase-like ATPase, C-terminal domain"/>
    <property type="match status" value="1"/>
</dbReference>
<reference evidence="6 7" key="1">
    <citation type="submission" date="2020-08" db="EMBL/GenBank/DDBJ databases">
        <title>Genomic Encyclopedia of Type Strains, Phase IV (KMG-V): Genome sequencing to study the core and pangenomes of soil and plant-associated prokaryotes.</title>
        <authorList>
            <person name="Whitman W."/>
        </authorList>
    </citation>
    <scope>NUCLEOTIDE SEQUENCE [LARGE SCALE GENOMIC DNA]</scope>
    <source>
        <strain evidence="6 7">M8UP14</strain>
    </source>
</reference>
<dbReference type="GO" id="GO:0016020">
    <property type="term" value="C:membrane"/>
    <property type="evidence" value="ECO:0007669"/>
    <property type="project" value="InterPro"/>
</dbReference>
<evidence type="ECO:0000256" key="3">
    <source>
        <dbReference type="ARBA" id="ARBA00023012"/>
    </source>
</evidence>
<protein>
    <submittedName>
        <fullName evidence="6">Signal transduction histidine kinase</fullName>
    </submittedName>
</protein>
<dbReference type="InterPro" id="IPR011712">
    <property type="entry name" value="Sig_transdc_His_kin_sub3_dim/P"/>
</dbReference>
<evidence type="ECO:0000256" key="2">
    <source>
        <dbReference type="ARBA" id="ARBA00022777"/>
    </source>
</evidence>
<dbReference type="Pfam" id="PF07730">
    <property type="entry name" value="HisKA_3"/>
    <property type="match status" value="1"/>
</dbReference>
<name>A0A7W7ZFY8_9BACT</name>
<keyword evidence="2 6" id="KW-0418">Kinase</keyword>
<dbReference type="SUPFAM" id="SSF55874">
    <property type="entry name" value="ATPase domain of HSP90 chaperone/DNA topoisomerase II/histidine kinase"/>
    <property type="match status" value="1"/>
</dbReference>
<dbReference type="PANTHER" id="PTHR24421">
    <property type="entry name" value="NITRATE/NITRITE SENSOR PROTEIN NARX-RELATED"/>
    <property type="match status" value="1"/>
</dbReference>
<keyword evidence="1" id="KW-0808">Transferase</keyword>
<dbReference type="RefSeq" id="WP_184220269.1">
    <property type="nucleotide sequence ID" value="NZ_JACHIP010000005.1"/>
</dbReference>
<dbReference type="Proteomes" id="UP000540989">
    <property type="component" value="Unassembled WGS sequence"/>
</dbReference>
<organism evidence="6 7">
    <name type="scientific">Granulicella aggregans</name>
    <dbReference type="NCBI Taxonomy" id="474949"/>
    <lineage>
        <taxon>Bacteria</taxon>
        <taxon>Pseudomonadati</taxon>
        <taxon>Acidobacteriota</taxon>
        <taxon>Terriglobia</taxon>
        <taxon>Terriglobales</taxon>
        <taxon>Acidobacteriaceae</taxon>
        <taxon>Granulicella</taxon>
    </lineage>
</organism>
<dbReference type="InterPro" id="IPR003594">
    <property type="entry name" value="HATPase_dom"/>
</dbReference>
<evidence type="ECO:0000259" key="5">
    <source>
        <dbReference type="Pfam" id="PF07730"/>
    </source>
</evidence>
<keyword evidence="7" id="KW-1185">Reference proteome</keyword>
<comment type="caution">
    <text evidence="6">The sequence shown here is derived from an EMBL/GenBank/DDBJ whole genome shotgun (WGS) entry which is preliminary data.</text>
</comment>
<accession>A0A7W7ZFY8</accession>
<dbReference type="Gene3D" id="2.60.120.560">
    <property type="entry name" value="Exo-inulinase, domain 1"/>
    <property type="match status" value="1"/>
</dbReference>
<proteinExistence type="predicted"/>
<dbReference type="PANTHER" id="PTHR24421:SF62">
    <property type="entry name" value="SENSORY TRANSDUCTION HISTIDINE KINASE"/>
    <property type="match status" value="1"/>
</dbReference>